<proteinExistence type="predicted"/>
<evidence type="ECO:0000256" key="7">
    <source>
        <dbReference type="ARBA" id="ARBA00022741"/>
    </source>
</evidence>
<evidence type="ECO:0000256" key="2">
    <source>
        <dbReference type="ARBA" id="ARBA00011902"/>
    </source>
</evidence>
<dbReference type="SUPFAM" id="SSF49265">
    <property type="entry name" value="Fibronectin type III"/>
    <property type="match status" value="1"/>
</dbReference>
<keyword evidence="8" id="KW-0418">Kinase</keyword>
<name>A0A4W5K6C0_9TELE</name>
<keyword evidence="3" id="KW-1003">Cell membrane</keyword>
<dbReference type="InterPro" id="IPR050449">
    <property type="entry name" value="Ephrin_rcpt_TKs"/>
</dbReference>
<dbReference type="InterPro" id="IPR036116">
    <property type="entry name" value="FN3_sf"/>
</dbReference>
<protein>
    <recommendedName>
        <fullName evidence="2">receptor protein-tyrosine kinase</fullName>
        <ecNumber evidence="2">2.7.10.1</ecNumber>
    </recommendedName>
</protein>
<evidence type="ECO:0000256" key="12">
    <source>
        <dbReference type="ARBA" id="ARBA00023170"/>
    </source>
</evidence>
<comment type="subcellular location">
    <subcellularLocation>
        <location evidence="1">Cell membrane</location>
        <topology evidence="1">Single-pass type I membrane protein</topology>
    </subcellularLocation>
</comment>
<dbReference type="FunFam" id="2.60.40.10:FF:000045">
    <property type="entry name" value="Ephrin type-A receptor 5"/>
    <property type="match status" value="1"/>
</dbReference>
<dbReference type="InterPro" id="IPR003961">
    <property type="entry name" value="FN3_dom"/>
</dbReference>
<dbReference type="Ensembl" id="ENSHHUT00000011763.1">
    <property type="protein sequence ID" value="ENSHHUP00000011407.1"/>
    <property type="gene ID" value="ENSHHUG00000006967.1"/>
</dbReference>
<evidence type="ECO:0000256" key="10">
    <source>
        <dbReference type="ARBA" id="ARBA00022989"/>
    </source>
</evidence>
<evidence type="ECO:0000256" key="6">
    <source>
        <dbReference type="ARBA" id="ARBA00022692"/>
    </source>
</evidence>
<dbReference type="Proteomes" id="UP000314982">
    <property type="component" value="Unassembled WGS sequence"/>
</dbReference>
<dbReference type="GO" id="GO:0007411">
    <property type="term" value="P:axon guidance"/>
    <property type="evidence" value="ECO:0007669"/>
    <property type="project" value="TreeGrafter"/>
</dbReference>
<keyword evidence="4" id="KW-0597">Phosphoprotein</keyword>
<keyword evidence="5" id="KW-0808">Transferase</keyword>
<evidence type="ECO:0000259" key="13">
    <source>
        <dbReference type="PROSITE" id="PS50853"/>
    </source>
</evidence>
<dbReference type="Pfam" id="PF00041">
    <property type="entry name" value="fn3"/>
    <property type="match status" value="1"/>
</dbReference>
<reference evidence="14" key="3">
    <citation type="submission" date="2025-09" db="UniProtKB">
        <authorList>
            <consortium name="Ensembl"/>
        </authorList>
    </citation>
    <scope>IDENTIFICATION</scope>
</reference>
<dbReference type="GO" id="GO:0030425">
    <property type="term" value="C:dendrite"/>
    <property type="evidence" value="ECO:0007669"/>
    <property type="project" value="TreeGrafter"/>
</dbReference>
<feature type="domain" description="Fibronectin type-III" evidence="13">
    <location>
        <begin position="45"/>
        <end position="140"/>
    </location>
</feature>
<keyword evidence="12" id="KW-0675">Receptor</keyword>
<evidence type="ECO:0000313" key="15">
    <source>
        <dbReference type="Proteomes" id="UP000314982"/>
    </source>
</evidence>
<evidence type="ECO:0000256" key="11">
    <source>
        <dbReference type="ARBA" id="ARBA00023136"/>
    </source>
</evidence>
<keyword evidence="11" id="KW-0472">Membrane</keyword>
<reference evidence="14" key="2">
    <citation type="submission" date="2025-08" db="UniProtKB">
        <authorList>
            <consortium name="Ensembl"/>
        </authorList>
    </citation>
    <scope>IDENTIFICATION</scope>
</reference>
<dbReference type="EC" id="2.7.10.1" evidence="2"/>
<dbReference type="PRINTS" id="PR00014">
    <property type="entry name" value="FNTYPEIII"/>
</dbReference>
<dbReference type="AlphaFoldDB" id="A0A4W5K6C0"/>
<evidence type="ECO:0000256" key="9">
    <source>
        <dbReference type="ARBA" id="ARBA00022840"/>
    </source>
</evidence>
<organism evidence="14 15">
    <name type="scientific">Hucho hucho</name>
    <name type="common">huchen</name>
    <dbReference type="NCBI Taxonomy" id="62062"/>
    <lineage>
        <taxon>Eukaryota</taxon>
        <taxon>Metazoa</taxon>
        <taxon>Chordata</taxon>
        <taxon>Craniata</taxon>
        <taxon>Vertebrata</taxon>
        <taxon>Euteleostomi</taxon>
        <taxon>Actinopterygii</taxon>
        <taxon>Neopterygii</taxon>
        <taxon>Teleostei</taxon>
        <taxon>Protacanthopterygii</taxon>
        <taxon>Salmoniformes</taxon>
        <taxon>Salmonidae</taxon>
        <taxon>Salmoninae</taxon>
        <taxon>Hucho</taxon>
    </lineage>
</organism>
<dbReference type="GeneTree" id="ENSGT00940000156948"/>
<evidence type="ECO:0000256" key="3">
    <source>
        <dbReference type="ARBA" id="ARBA00022475"/>
    </source>
</evidence>
<dbReference type="PANTHER" id="PTHR46877:SF18">
    <property type="entry name" value="EPHRIN TYPE-A RECEPTOR 4"/>
    <property type="match status" value="1"/>
</dbReference>
<dbReference type="Gene3D" id="2.60.40.10">
    <property type="entry name" value="Immunoglobulins"/>
    <property type="match status" value="1"/>
</dbReference>
<evidence type="ECO:0000256" key="4">
    <source>
        <dbReference type="ARBA" id="ARBA00022553"/>
    </source>
</evidence>
<accession>A0A4W5K6C0</accession>
<reference evidence="15" key="1">
    <citation type="submission" date="2018-06" db="EMBL/GenBank/DDBJ databases">
        <title>Genome assembly of Danube salmon.</title>
        <authorList>
            <person name="Macqueen D.J."/>
            <person name="Gundappa M.K."/>
        </authorList>
    </citation>
    <scope>NUCLEOTIDE SEQUENCE [LARGE SCALE GENOMIC DNA]</scope>
</reference>
<evidence type="ECO:0000256" key="8">
    <source>
        <dbReference type="ARBA" id="ARBA00022777"/>
    </source>
</evidence>
<dbReference type="GO" id="GO:0005886">
    <property type="term" value="C:plasma membrane"/>
    <property type="evidence" value="ECO:0007669"/>
    <property type="project" value="UniProtKB-SubCell"/>
</dbReference>
<dbReference type="STRING" id="62062.ENSHHUP00000011407"/>
<keyword evidence="9" id="KW-0067">ATP-binding</keyword>
<sequence>MVWCLTFSERAIGKKQTVAQMVKTTRQERSMVKSLSFFLFFLSLAPSPVNSIQAKDITRHTISLAWQQPEKANGVILEYEVKYYEKDQNERSYRIVKTLSRNTDIKGLTPLTSYVFHVRARTAAGYGEFSAPFEFMTNSGEWSIAQIPVMMSQGH</sequence>
<dbReference type="PROSITE" id="PS50853">
    <property type="entry name" value="FN3"/>
    <property type="match status" value="1"/>
</dbReference>
<keyword evidence="6" id="KW-0812">Transmembrane</keyword>
<evidence type="ECO:0000313" key="14">
    <source>
        <dbReference type="Ensembl" id="ENSHHUP00000011407.1"/>
    </source>
</evidence>
<keyword evidence="15" id="KW-1185">Reference proteome</keyword>
<evidence type="ECO:0000256" key="1">
    <source>
        <dbReference type="ARBA" id="ARBA00004251"/>
    </source>
</evidence>
<dbReference type="GO" id="GO:0005524">
    <property type="term" value="F:ATP binding"/>
    <property type="evidence" value="ECO:0007669"/>
    <property type="project" value="UniProtKB-KW"/>
</dbReference>
<dbReference type="InterPro" id="IPR013783">
    <property type="entry name" value="Ig-like_fold"/>
</dbReference>
<keyword evidence="10" id="KW-1133">Transmembrane helix</keyword>
<evidence type="ECO:0000256" key="5">
    <source>
        <dbReference type="ARBA" id="ARBA00022679"/>
    </source>
</evidence>
<dbReference type="SMART" id="SM00060">
    <property type="entry name" value="FN3"/>
    <property type="match status" value="1"/>
</dbReference>
<dbReference type="CDD" id="cd00063">
    <property type="entry name" value="FN3"/>
    <property type="match status" value="1"/>
</dbReference>
<keyword evidence="7" id="KW-0547">Nucleotide-binding</keyword>
<dbReference type="PANTHER" id="PTHR46877">
    <property type="entry name" value="EPH RECEPTOR A5"/>
    <property type="match status" value="1"/>
</dbReference>
<dbReference type="GO" id="GO:0005005">
    <property type="term" value="F:transmembrane-ephrin receptor activity"/>
    <property type="evidence" value="ECO:0007669"/>
    <property type="project" value="TreeGrafter"/>
</dbReference>